<evidence type="ECO:0000259" key="2">
    <source>
        <dbReference type="PROSITE" id="PS50076"/>
    </source>
</evidence>
<sequence>MEDPYTVLNVYSDCTLEEAKAAYRRAALSHHPDRQPPARKEEAARRFKLIAQAFQQICQRLGHPIDLTDKSSDYQASHGSTNKSTCTAIISKSPPSVKSYTNGKVHALPEGSSTKAIGQASKTPKAISAKPEPSGRSESSPQNRPPVAKSRPNTSQADESEEEDSSEESEQEQSYRSRHSSRISPPIAELNHPAADYPSNHYSGRPHPSSSRRSSFSHPSAELLTSRPPVNDYYHHPLGPKQYGRQPGYPEPRQQLYNLPGTGGGRDKQWEFGLGEDEFFNSGSDRFGPGSSMMNEVSSGFDRMMSTAFKGLSMAGPDPAELARMDGGQNCAMRMRQSKMVMGRTEDGSWAGKRMEKQMNMANGRLEINENAQDIRMGGRPGGSTRHPTRERNMRGGSEDWDPPPAYQGGGEEEYYGPEGYEANMAHYQPGGYHHAQVRHRGHPAMLGHEGNGPMSPMGHREMVPSLGRRGSVSRAHGGFPGPDGYPEEAGRLQRRPSYAPELAHPSRPPPPMVHPAFLDGPPPPMSRSLARRASGDISARY</sequence>
<comment type="caution">
    <text evidence="3">The sequence shown here is derived from an EMBL/GenBank/DDBJ whole genome shotgun (WGS) entry which is preliminary data.</text>
</comment>
<dbReference type="GO" id="GO:0005737">
    <property type="term" value="C:cytoplasm"/>
    <property type="evidence" value="ECO:0007669"/>
    <property type="project" value="TreeGrafter"/>
</dbReference>
<evidence type="ECO:0000256" key="1">
    <source>
        <dbReference type="SAM" id="MobiDB-lite"/>
    </source>
</evidence>
<dbReference type="CDD" id="cd06257">
    <property type="entry name" value="DnaJ"/>
    <property type="match status" value="1"/>
</dbReference>
<gene>
    <name evidence="3" type="ORF">VP01_1904g1</name>
</gene>
<dbReference type="EMBL" id="LAVV01006731">
    <property type="protein sequence ID" value="KNZ58565.1"/>
    <property type="molecule type" value="Genomic_DNA"/>
</dbReference>
<feature type="domain" description="J" evidence="2">
    <location>
        <begin position="3"/>
        <end position="72"/>
    </location>
</feature>
<dbReference type="GO" id="GO:0051082">
    <property type="term" value="F:unfolded protein binding"/>
    <property type="evidence" value="ECO:0007669"/>
    <property type="project" value="TreeGrafter"/>
</dbReference>
<dbReference type="InterPro" id="IPR036869">
    <property type="entry name" value="J_dom_sf"/>
</dbReference>
<accession>A0A0L6VEN4</accession>
<dbReference type="SMART" id="SM00271">
    <property type="entry name" value="DnaJ"/>
    <property type="match status" value="1"/>
</dbReference>
<dbReference type="PANTHER" id="PTHR43948">
    <property type="entry name" value="DNAJ HOMOLOG SUBFAMILY B"/>
    <property type="match status" value="1"/>
</dbReference>
<name>A0A0L6VEN4_9BASI</name>
<feature type="compositionally biased region" description="Acidic residues" evidence="1">
    <location>
        <begin position="158"/>
        <end position="171"/>
    </location>
</feature>
<proteinExistence type="predicted"/>
<protein>
    <recommendedName>
        <fullName evidence="2">J domain-containing protein</fullName>
    </recommendedName>
</protein>
<feature type="region of interest" description="Disordered" evidence="1">
    <location>
        <begin position="465"/>
        <end position="542"/>
    </location>
</feature>
<dbReference type="Proteomes" id="UP000037035">
    <property type="component" value="Unassembled WGS sequence"/>
</dbReference>
<dbReference type="Gene3D" id="1.10.287.110">
    <property type="entry name" value="DnaJ domain"/>
    <property type="match status" value="1"/>
</dbReference>
<dbReference type="GO" id="GO:0044183">
    <property type="term" value="F:protein folding chaperone"/>
    <property type="evidence" value="ECO:0007669"/>
    <property type="project" value="TreeGrafter"/>
</dbReference>
<dbReference type="VEuPathDB" id="FungiDB:VP01_1904g1"/>
<keyword evidence="4" id="KW-1185">Reference proteome</keyword>
<feature type="compositionally biased region" description="Polar residues" evidence="1">
    <location>
        <begin position="111"/>
        <end position="122"/>
    </location>
</feature>
<dbReference type="PRINTS" id="PR00625">
    <property type="entry name" value="JDOMAIN"/>
</dbReference>
<dbReference type="PROSITE" id="PS50076">
    <property type="entry name" value="DNAJ_2"/>
    <property type="match status" value="1"/>
</dbReference>
<feature type="compositionally biased region" description="Basic and acidic residues" evidence="1">
    <location>
        <begin position="388"/>
        <end position="398"/>
    </location>
</feature>
<feature type="compositionally biased region" description="Low complexity" evidence="1">
    <location>
        <begin position="201"/>
        <end position="220"/>
    </location>
</feature>
<evidence type="ECO:0000313" key="3">
    <source>
        <dbReference type="EMBL" id="KNZ58565.1"/>
    </source>
</evidence>
<evidence type="ECO:0000313" key="4">
    <source>
        <dbReference type="Proteomes" id="UP000037035"/>
    </source>
</evidence>
<dbReference type="GO" id="GO:0005634">
    <property type="term" value="C:nucleus"/>
    <property type="evidence" value="ECO:0007669"/>
    <property type="project" value="TreeGrafter"/>
</dbReference>
<dbReference type="InterPro" id="IPR001623">
    <property type="entry name" value="DnaJ_domain"/>
</dbReference>
<feature type="compositionally biased region" description="Polar residues" evidence="1">
    <location>
        <begin position="73"/>
        <end position="102"/>
    </location>
</feature>
<dbReference type="PANTHER" id="PTHR43948:SF23">
    <property type="entry name" value="DNAJ DOMAIN PROTEIN (AFU_ORTHOLOGUE AFUA_1G15460)"/>
    <property type="match status" value="1"/>
</dbReference>
<dbReference type="GO" id="GO:0051087">
    <property type="term" value="F:protein-folding chaperone binding"/>
    <property type="evidence" value="ECO:0007669"/>
    <property type="project" value="TreeGrafter"/>
</dbReference>
<reference evidence="3 4" key="1">
    <citation type="submission" date="2015-08" db="EMBL/GenBank/DDBJ databases">
        <title>Next Generation Sequencing and Analysis of the Genome of Puccinia sorghi L Schw, the Causal Agent of Maize Common Rust.</title>
        <authorList>
            <person name="Rochi L."/>
            <person name="Burguener G."/>
            <person name="Darino M."/>
            <person name="Turjanski A."/>
            <person name="Kreff E."/>
            <person name="Dieguez M.J."/>
            <person name="Sacco F."/>
        </authorList>
    </citation>
    <scope>NUCLEOTIDE SEQUENCE [LARGE SCALE GENOMIC DNA]</scope>
    <source>
        <strain evidence="3 4">RO10H11247</strain>
    </source>
</reference>
<dbReference type="SUPFAM" id="SSF46565">
    <property type="entry name" value="Chaperone J-domain"/>
    <property type="match status" value="1"/>
</dbReference>
<organism evidence="3 4">
    <name type="scientific">Puccinia sorghi</name>
    <dbReference type="NCBI Taxonomy" id="27349"/>
    <lineage>
        <taxon>Eukaryota</taxon>
        <taxon>Fungi</taxon>
        <taxon>Dikarya</taxon>
        <taxon>Basidiomycota</taxon>
        <taxon>Pucciniomycotina</taxon>
        <taxon>Pucciniomycetes</taxon>
        <taxon>Pucciniales</taxon>
        <taxon>Pucciniaceae</taxon>
        <taxon>Puccinia</taxon>
    </lineage>
</organism>
<dbReference type="OrthoDB" id="10250354at2759"/>
<dbReference type="Pfam" id="PF00226">
    <property type="entry name" value="DnaJ"/>
    <property type="match status" value="1"/>
</dbReference>
<dbReference type="AlphaFoldDB" id="A0A0L6VEN4"/>
<feature type="region of interest" description="Disordered" evidence="1">
    <location>
        <begin position="374"/>
        <end position="410"/>
    </location>
</feature>
<feature type="region of interest" description="Disordered" evidence="1">
    <location>
        <begin position="72"/>
        <end position="254"/>
    </location>
</feature>
<dbReference type="STRING" id="27349.A0A0L6VEN4"/>